<keyword evidence="5" id="KW-1185">Reference proteome</keyword>
<evidence type="ECO:0000256" key="1">
    <source>
        <dbReference type="ARBA" id="ARBA00006443"/>
    </source>
</evidence>
<dbReference type="RefSeq" id="XP_017784294.1">
    <property type="nucleotide sequence ID" value="XM_017928805.1"/>
</dbReference>
<sequence length="770" mass="87669">MKMKESFLFPDCDFLLENASTEQNEKIVVVSIIGKTAYNSKGLKLKALGRMFTSPDKRTNECTIEGYYDEKHQIIYLHVHSLLDTDNFIKNYSSLEEKCDMSNDFLTIFDQVKSSYAKTMFTLFYISHIVIISQPSYTFDTNYIQYFKAMESMDQKLLENISSALREVACLGENWIIAGRPATPRVIFYFERCPKSVTNIKKYEHNIEDRIYYILRKTRIISYNNSFVRAWSLFAIPLNEEFVFVSSDGPPDRLGEAVRGLVKGCQPDGAIQIQAPYCSQSDNPRNFQNFLRKHIKQARSKGFEDVQAHFELPSLLEWVKASKAIHGVMEKLGSISELSTETRFSEQRCLKVLPLAVARYQEALTGRYTSTVHETRLGFAMALFGAQARGPMFHKFSKQLEAECVAFWKNGKQLCEKLSLTGNPCTQRKEHGEDVEHSSGVKYVAVCDCGRKQGSRDDPYNAKDANYTFYYVLSKECGCLKSERLPFPIFKPSGSDYKVAVLDSEETLSDNNSEATDGKMLVKQSTTEYLPGMLTTVSPRNLLPEYSSWSLVCLGPSSLYSHNLGLSDNYYPGFWATTNYLLPWDVLVYSKAMHPVTLEEQLDQTKWSNKRREVKPTKWVPQFAVKLFIGFEYECPRGHRFMLAAPDKILKAAPGSIVKDKGQKVAESDMPMYFPCLCTRGVKNMIAQLMRIHVVTPKAAVNVKLNPRVQPAAGAPIFVPTLDGPSTLTQAAYWILRLPYIYYSDKKNFLENQNARLLSGVFSVKKMDFN</sequence>
<evidence type="ECO:0000256" key="4">
    <source>
        <dbReference type="RuleBase" id="RU367133"/>
    </source>
</evidence>
<accession>A0ABM1NBU4</accession>
<comment type="function">
    <text evidence="4">Involved in nonsense-mediated decay (NMD) of mRNAs containing premature stop codons.</text>
</comment>
<protein>
    <recommendedName>
        <fullName evidence="3 4">Nonsense-mediated mRNA decay factor SMG8</fullName>
    </recommendedName>
</protein>
<dbReference type="GeneID" id="108567981"/>
<dbReference type="InterPro" id="IPR019354">
    <property type="entry name" value="SMG8-like"/>
</dbReference>
<dbReference type="PANTHER" id="PTHR13091">
    <property type="entry name" value="AMPLIFIED IN BREAST CANCER 2-RELATED"/>
    <property type="match status" value="1"/>
</dbReference>
<evidence type="ECO:0000313" key="6">
    <source>
        <dbReference type="RefSeq" id="XP_017784294.1"/>
    </source>
</evidence>
<reference evidence="6" key="1">
    <citation type="submission" date="2025-08" db="UniProtKB">
        <authorList>
            <consortium name="RefSeq"/>
        </authorList>
    </citation>
    <scope>IDENTIFICATION</scope>
    <source>
        <tissue evidence="6">Whole Larva</tissue>
    </source>
</reference>
<keyword evidence="2 4" id="KW-0866">Nonsense-mediated mRNA decay</keyword>
<organism evidence="5 6">
    <name type="scientific">Nicrophorus vespilloides</name>
    <name type="common">Boreal carrion beetle</name>
    <dbReference type="NCBI Taxonomy" id="110193"/>
    <lineage>
        <taxon>Eukaryota</taxon>
        <taxon>Metazoa</taxon>
        <taxon>Ecdysozoa</taxon>
        <taxon>Arthropoda</taxon>
        <taxon>Hexapoda</taxon>
        <taxon>Insecta</taxon>
        <taxon>Pterygota</taxon>
        <taxon>Neoptera</taxon>
        <taxon>Endopterygota</taxon>
        <taxon>Coleoptera</taxon>
        <taxon>Polyphaga</taxon>
        <taxon>Staphyliniformia</taxon>
        <taxon>Silphidae</taxon>
        <taxon>Nicrophorinae</taxon>
        <taxon>Nicrophorus</taxon>
    </lineage>
</organism>
<dbReference type="Proteomes" id="UP000695000">
    <property type="component" value="Unplaced"/>
</dbReference>
<gene>
    <name evidence="6" type="primary">LOC108567981</name>
</gene>
<evidence type="ECO:0000256" key="2">
    <source>
        <dbReference type="ARBA" id="ARBA00023161"/>
    </source>
</evidence>
<proteinExistence type="inferred from homology"/>
<name>A0ABM1NBU4_NICVS</name>
<dbReference type="PANTHER" id="PTHR13091:SF0">
    <property type="entry name" value="NONSENSE-MEDIATED MRNA DECAY FACTOR SMG8"/>
    <property type="match status" value="1"/>
</dbReference>
<dbReference type="Pfam" id="PF10220">
    <property type="entry name" value="Smg8_Smg9"/>
    <property type="match status" value="2"/>
</dbReference>
<comment type="similarity">
    <text evidence="1 4">Belongs to the SMG8 family.</text>
</comment>
<evidence type="ECO:0000256" key="3">
    <source>
        <dbReference type="ARBA" id="ARBA00029509"/>
    </source>
</evidence>
<evidence type="ECO:0000313" key="5">
    <source>
        <dbReference type="Proteomes" id="UP000695000"/>
    </source>
</evidence>